<feature type="domain" description="Endonuclease GajA/Old nuclease/RecF-like AAA" evidence="1">
    <location>
        <begin position="19"/>
        <end position="174"/>
    </location>
</feature>
<dbReference type="InterPro" id="IPR027417">
    <property type="entry name" value="P-loop_NTPase"/>
</dbReference>
<feature type="non-terminal residue" evidence="3">
    <location>
        <position position="1"/>
    </location>
</feature>
<dbReference type="PANTHER" id="PTHR43581:SF2">
    <property type="entry name" value="EXCINUCLEASE ATPASE SUBUNIT"/>
    <property type="match status" value="1"/>
</dbReference>
<dbReference type="InterPro" id="IPR034139">
    <property type="entry name" value="TOPRIM_OLD"/>
</dbReference>
<dbReference type="EMBL" id="DOLB01000079">
    <property type="protein sequence ID" value="HBT49106.1"/>
    <property type="molecule type" value="Genomic_DNA"/>
</dbReference>
<dbReference type="PANTHER" id="PTHR43581">
    <property type="entry name" value="ATP/GTP PHOSPHATASE"/>
    <property type="match status" value="1"/>
</dbReference>
<gene>
    <name evidence="3" type="ORF">DEA61_04570</name>
</gene>
<dbReference type="InterPro" id="IPR051396">
    <property type="entry name" value="Bact_Antivir_Def_Nuclease"/>
</dbReference>
<name>A0A357VLM8_9THEO</name>
<dbReference type="CDD" id="cd00267">
    <property type="entry name" value="ABC_ATPase"/>
    <property type="match status" value="1"/>
</dbReference>
<protein>
    <submittedName>
        <fullName evidence="3">Uncharacterized protein</fullName>
    </submittedName>
</protein>
<dbReference type="Pfam" id="PF13175">
    <property type="entry name" value="AAA_15"/>
    <property type="match status" value="1"/>
</dbReference>
<reference evidence="3 4" key="1">
    <citation type="journal article" date="2018" name="Nat. Biotechnol.">
        <title>A standardized bacterial taxonomy based on genome phylogeny substantially revises the tree of life.</title>
        <authorList>
            <person name="Parks D.H."/>
            <person name="Chuvochina M."/>
            <person name="Waite D.W."/>
            <person name="Rinke C."/>
            <person name="Skarshewski A."/>
            <person name="Chaumeil P.A."/>
            <person name="Hugenholtz P."/>
        </authorList>
    </citation>
    <scope>NUCLEOTIDE SEQUENCE [LARGE SCALE GENOMIC DNA]</scope>
    <source>
        <strain evidence="3">UBA12544</strain>
    </source>
</reference>
<dbReference type="CDD" id="cd01026">
    <property type="entry name" value="TOPRIM_OLD"/>
    <property type="match status" value="1"/>
</dbReference>
<proteinExistence type="predicted"/>
<dbReference type="Proteomes" id="UP000264445">
    <property type="component" value="Unassembled WGS sequence"/>
</dbReference>
<evidence type="ECO:0000259" key="1">
    <source>
        <dbReference type="Pfam" id="PF13175"/>
    </source>
</evidence>
<accession>A0A357VLM8</accession>
<dbReference type="Gene3D" id="3.40.50.300">
    <property type="entry name" value="P-loop containing nucleotide triphosphate hydrolases"/>
    <property type="match status" value="1"/>
</dbReference>
<evidence type="ECO:0000313" key="4">
    <source>
        <dbReference type="Proteomes" id="UP000264445"/>
    </source>
</evidence>
<feature type="domain" description="OLD protein-like TOPRIM" evidence="2">
    <location>
        <begin position="244"/>
        <end position="309"/>
    </location>
</feature>
<organism evidence="3 4">
    <name type="scientific">Caldanaerobacter subterraneus</name>
    <dbReference type="NCBI Taxonomy" id="911092"/>
    <lineage>
        <taxon>Bacteria</taxon>
        <taxon>Bacillati</taxon>
        <taxon>Bacillota</taxon>
        <taxon>Clostridia</taxon>
        <taxon>Thermoanaerobacterales</taxon>
        <taxon>Thermoanaerobacteraceae</taxon>
        <taxon>Caldanaerobacter</taxon>
    </lineage>
</organism>
<dbReference type="AlphaFoldDB" id="A0A357VLM8"/>
<dbReference type="RefSeq" id="WP_278428960.1">
    <property type="nucleotide sequence ID" value="NZ_DOLB01000079.1"/>
</dbReference>
<evidence type="ECO:0000259" key="2">
    <source>
        <dbReference type="Pfam" id="PF20469"/>
    </source>
</evidence>
<evidence type="ECO:0000313" key="3">
    <source>
        <dbReference type="EMBL" id="HBT49106.1"/>
    </source>
</evidence>
<dbReference type="Pfam" id="PF20469">
    <property type="entry name" value="OLD-like_TOPRIM"/>
    <property type="match status" value="1"/>
</dbReference>
<comment type="caution">
    <text evidence="3">The sequence shown here is derived from an EMBL/GenBank/DDBJ whole genome shotgun (WGS) entry which is preliminary data.</text>
</comment>
<sequence>HISFYDWSLLGKIRKTFHKRAYNLSDKLEERFNEIVDLFDQVPGFSEFKKDFGKFFEELQADVPLKMSIDFKPFTPSNYFKTMHILASDPNQNRRDIDLDELGEGTRNLILLALLRSYAVNLRQYGEEIRGILALEEPEIYLHPQAQRNLFRILREIVSTGLQVIISTHSNNFVDTEFFDSIGLVRKVDDPENKGCQHTTLTLVSKAELVEHCYRTGVPEGKATIENITEYYKSTSNYRLNEAFFARFLILVEGETEELALPEYLAAVGLNCDQKGVSVIAVQGKNQIPKYWRLFGKFKIPMLVVFDNDDDGVDAKGSDNQKRKSNKNLASCFGLQLEQILHGKAWDVVTSENEPATPIVILGKEFETAVKQDYENTRTERTPTYEKIEEEAHNIIKPVSKNQAKGLIARYIARRIHSFMPDYAPQFVKRIAEIVKEELGFY</sequence>
<dbReference type="InterPro" id="IPR041685">
    <property type="entry name" value="AAA_GajA/Old/RecF-like"/>
</dbReference>
<dbReference type="SUPFAM" id="SSF52540">
    <property type="entry name" value="P-loop containing nucleoside triphosphate hydrolases"/>
    <property type="match status" value="1"/>
</dbReference>